<comment type="caution">
    <text evidence="1">The sequence shown here is derived from an EMBL/GenBank/DDBJ whole genome shotgun (WGS) entry which is preliminary data.</text>
</comment>
<evidence type="ECO:0000313" key="2">
    <source>
        <dbReference type="Proteomes" id="UP000198917"/>
    </source>
</evidence>
<reference evidence="1 2" key="1">
    <citation type="submission" date="2016-10" db="EMBL/GenBank/DDBJ databases">
        <authorList>
            <person name="Varghese N."/>
            <person name="Submissions S."/>
        </authorList>
    </citation>
    <scope>NUCLEOTIDE SEQUENCE [LARGE SCALE GENOMIC DNA]</scope>
    <source>
        <strain evidence="1 2">PDC82</strain>
    </source>
</reference>
<dbReference type="EMBL" id="FNEW01000008">
    <property type="protein sequence ID" value="SDK41583.1"/>
    <property type="molecule type" value="Genomic_DNA"/>
</dbReference>
<gene>
    <name evidence="1" type="ORF">SAMN05428983_4907</name>
</gene>
<accession>A0A7Z7BSC2</accession>
<organism evidence="1 2">
    <name type="scientific">Agrobacterium fabrum</name>
    <dbReference type="NCBI Taxonomy" id="1176649"/>
    <lineage>
        <taxon>Bacteria</taxon>
        <taxon>Pseudomonadati</taxon>
        <taxon>Pseudomonadota</taxon>
        <taxon>Alphaproteobacteria</taxon>
        <taxon>Hyphomicrobiales</taxon>
        <taxon>Rhizobiaceae</taxon>
        <taxon>Rhizobium/Agrobacterium group</taxon>
        <taxon>Agrobacterium</taxon>
        <taxon>Agrobacterium tumefaciens complex</taxon>
    </lineage>
</organism>
<dbReference type="AlphaFoldDB" id="A0A7Z7BSC2"/>
<dbReference type="Proteomes" id="UP000198917">
    <property type="component" value="Unassembled WGS sequence"/>
</dbReference>
<evidence type="ECO:0000313" key="1">
    <source>
        <dbReference type="EMBL" id="SDK41583.1"/>
    </source>
</evidence>
<dbReference type="RefSeq" id="WP_080814646.1">
    <property type="nucleotide sequence ID" value="NZ_CP048560.1"/>
</dbReference>
<protein>
    <submittedName>
        <fullName evidence="1">Uncharacterized protein</fullName>
    </submittedName>
</protein>
<name>A0A7Z7BSC2_9HYPH</name>
<sequence>MAALIEILLPVTPNGESTYHNIRKQLTETFGGVTLHANAPAEGLWKDGEETEEDHIIVVEVMVEDINHEWWRRYRQELEATFGQEEIVIRATPIERL</sequence>
<proteinExistence type="predicted"/>